<dbReference type="OrthoDB" id="1736837at2759"/>
<keyword evidence="6" id="KW-0408">Iron</keyword>
<dbReference type="Proteomes" id="UP000314986">
    <property type="component" value="Unassembled WGS sequence"/>
</dbReference>
<dbReference type="GO" id="GO:0005506">
    <property type="term" value="F:iron ion binding"/>
    <property type="evidence" value="ECO:0007669"/>
    <property type="project" value="InterPro"/>
</dbReference>
<dbReference type="CTD" id="79676"/>
<dbReference type="KEGG" id="cmk:103188032"/>
<dbReference type="InterPro" id="IPR005123">
    <property type="entry name" value="Oxoglu/Fe-dep_dioxygenase_dom"/>
</dbReference>
<dbReference type="GeneID" id="103188032"/>
<keyword evidence="5" id="KW-0560">Oxidoreductase</keyword>
<dbReference type="GeneTree" id="ENSGT00940000153974"/>
<keyword evidence="3" id="KW-0847">Vitamin C</keyword>
<evidence type="ECO:0000256" key="6">
    <source>
        <dbReference type="ARBA" id="ARBA00023004"/>
    </source>
</evidence>
<feature type="domain" description="Fe2OG dioxygenase" evidence="8">
    <location>
        <begin position="229"/>
        <end position="323"/>
    </location>
</feature>
<name>A0A4W3IW17_CALMI</name>
<evidence type="ECO:0000256" key="2">
    <source>
        <dbReference type="ARBA" id="ARBA00022723"/>
    </source>
</evidence>
<dbReference type="PROSITE" id="PS51471">
    <property type="entry name" value="FE2OG_OXY"/>
    <property type="match status" value="1"/>
</dbReference>
<dbReference type="Ensembl" id="ENSCMIT00000035289.1">
    <property type="protein sequence ID" value="ENSCMIP00000034769.1"/>
    <property type="gene ID" value="ENSCMIG00000014734.1"/>
</dbReference>
<dbReference type="STRING" id="7868.ENSCMIP00000034769"/>
<evidence type="ECO:0000256" key="1">
    <source>
        <dbReference type="ARBA" id="ARBA00001961"/>
    </source>
</evidence>
<dbReference type="Gene3D" id="2.60.120.620">
    <property type="entry name" value="q2cbj1_9rhob like domain"/>
    <property type="match status" value="1"/>
</dbReference>
<evidence type="ECO:0000313" key="10">
    <source>
        <dbReference type="Proteomes" id="UP000314986"/>
    </source>
</evidence>
<dbReference type="AlphaFoldDB" id="A0A4W3IW17"/>
<protein>
    <submittedName>
        <fullName evidence="9">2-oxoglutarate and iron-dependent oxygenase domain containing 2</fullName>
    </submittedName>
</protein>
<evidence type="ECO:0000256" key="7">
    <source>
        <dbReference type="SAM" id="MobiDB-lite"/>
    </source>
</evidence>
<proteinExistence type="predicted"/>
<dbReference type="GO" id="GO:0031418">
    <property type="term" value="F:L-ascorbic acid binding"/>
    <property type="evidence" value="ECO:0007669"/>
    <property type="project" value="UniProtKB-KW"/>
</dbReference>
<evidence type="ECO:0000313" key="9">
    <source>
        <dbReference type="Ensembl" id="ENSCMIP00000034769.1"/>
    </source>
</evidence>
<dbReference type="SMART" id="SM00702">
    <property type="entry name" value="P4Hc"/>
    <property type="match status" value="1"/>
</dbReference>
<comment type="cofactor">
    <cofactor evidence="1">
        <name>L-ascorbate</name>
        <dbReference type="ChEBI" id="CHEBI:38290"/>
    </cofactor>
</comment>
<dbReference type="OMA" id="CQAFVDE"/>
<dbReference type="GO" id="GO:0016705">
    <property type="term" value="F:oxidoreductase activity, acting on paired donors, with incorporation or reduction of molecular oxygen"/>
    <property type="evidence" value="ECO:0007669"/>
    <property type="project" value="InterPro"/>
</dbReference>
<dbReference type="InParanoid" id="A0A4W3IW17"/>
<evidence type="ECO:0000256" key="3">
    <source>
        <dbReference type="ARBA" id="ARBA00022896"/>
    </source>
</evidence>
<sequence length="367" mass="40998">METERPPEVSPGASGSGPRASGPGRFSSCGCFFTDNIFLSRYKLHLRCPEPGRLERDWGPLLRSKGCVTEEDFRNAQAQVVEEIQRRKQLGRQSLERIAIISKEYKPLRPEVYILQETFLAPEFLDVVAYSKSSAANVDGLLSRVQTLPASGVYSFPVFTDEFCGRLIEELEHFESSDMPKGRPNTMNNYGVLLNELGFDESLVTPLREVYLQPIARLLYPDSGGGSLDTHKAFVVKYSLNQDLELSFHYDNAEVTLNVCLGKDFSGGNLYFGDMRQVPLSESECTEIEHRVGRGLLHRGQHCHGALPITHGERCNLIVWMRSSQVRNQLCPMCNKKPQLVEAVGFGDGFTCDSAPDVHTVDVCSLN</sequence>
<reference evidence="10" key="3">
    <citation type="journal article" date="2014" name="Nature">
        <title>Elephant shark genome provides unique insights into gnathostome evolution.</title>
        <authorList>
            <consortium name="International Elephant Shark Genome Sequencing Consortium"/>
            <person name="Venkatesh B."/>
            <person name="Lee A.P."/>
            <person name="Ravi V."/>
            <person name="Maurya A.K."/>
            <person name="Lian M.M."/>
            <person name="Swann J.B."/>
            <person name="Ohta Y."/>
            <person name="Flajnik M.F."/>
            <person name="Sutoh Y."/>
            <person name="Kasahara M."/>
            <person name="Hoon S."/>
            <person name="Gangu V."/>
            <person name="Roy S.W."/>
            <person name="Irimia M."/>
            <person name="Korzh V."/>
            <person name="Kondrychyn I."/>
            <person name="Lim Z.W."/>
            <person name="Tay B.H."/>
            <person name="Tohari S."/>
            <person name="Kong K.W."/>
            <person name="Ho S."/>
            <person name="Lorente-Galdos B."/>
            <person name="Quilez J."/>
            <person name="Marques-Bonet T."/>
            <person name="Raney B.J."/>
            <person name="Ingham P.W."/>
            <person name="Tay A."/>
            <person name="Hillier L.W."/>
            <person name="Minx P."/>
            <person name="Boehm T."/>
            <person name="Wilson R.K."/>
            <person name="Brenner S."/>
            <person name="Warren W.C."/>
        </authorList>
    </citation>
    <scope>NUCLEOTIDE SEQUENCE [LARGE SCALE GENOMIC DNA]</scope>
</reference>
<accession>A0A4W3IW17</accession>
<evidence type="ECO:0000256" key="4">
    <source>
        <dbReference type="ARBA" id="ARBA00022964"/>
    </source>
</evidence>
<evidence type="ECO:0000256" key="5">
    <source>
        <dbReference type="ARBA" id="ARBA00023002"/>
    </source>
</evidence>
<dbReference type="PANTHER" id="PTHR24014">
    <property type="entry name" value="2-OXOGLUTARATE AND IRON-DEPENDENT OXYGENASE DOMAIN-CONTAINING PROTEIN 2"/>
    <property type="match status" value="1"/>
</dbReference>
<keyword evidence="4" id="KW-0223">Dioxygenase</keyword>
<dbReference type="InterPro" id="IPR006620">
    <property type="entry name" value="Pro_4_hyd_alph"/>
</dbReference>
<organism evidence="9 10">
    <name type="scientific">Callorhinchus milii</name>
    <name type="common">Ghost shark</name>
    <dbReference type="NCBI Taxonomy" id="7868"/>
    <lineage>
        <taxon>Eukaryota</taxon>
        <taxon>Metazoa</taxon>
        <taxon>Chordata</taxon>
        <taxon>Craniata</taxon>
        <taxon>Vertebrata</taxon>
        <taxon>Chondrichthyes</taxon>
        <taxon>Holocephali</taxon>
        <taxon>Chimaeriformes</taxon>
        <taxon>Callorhinchidae</taxon>
        <taxon>Callorhinchus</taxon>
    </lineage>
</organism>
<reference evidence="9" key="5">
    <citation type="submission" date="2025-09" db="UniProtKB">
        <authorList>
            <consortium name="Ensembl"/>
        </authorList>
    </citation>
    <scope>IDENTIFICATION</scope>
</reference>
<evidence type="ECO:0000259" key="8">
    <source>
        <dbReference type="PROSITE" id="PS51471"/>
    </source>
</evidence>
<reference evidence="10" key="1">
    <citation type="journal article" date="2006" name="Science">
        <title>Ancient noncoding elements conserved in the human genome.</title>
        <authorList>
            <person name="Venkatesh B."/>
            <person name="Kirkness E.F."/>
            <person name="Loh Y.H."/>
            <person name="Halpern A.L."/>
            <person name="Lee A.P."/>
            <person name="Johnson J."/>
            <person name="Dandona N."/>
            <person name="Viswanathan L.D."/>
            <person name="Tay A."/>
            <person name="Venter J.C."/>
            <person name="Strausberg R.L."/>
            <person name="Brenner S."/>
        </authorList>
    </citation>
    <scope>NUCLEOTIDE SEQUENCE [LARGE SCALE GENOMIC DNA]</scope>
</reference>
<reference evidence="10" key="2">
    <citation type="journal article" date="2007" name="PLoS Biol.">
        <title>Survey sequencing and comparative analysis of the elephant shark (Callorhinchus milii) genome.</title>
        <authorList>
            <person name="Venkatesh B."/>
            <person name="Kirkness E.F."/>
            <person name="Loh Y.H."/>
            <person name="Halpern A.L."/>
            <person name="Lee A.P."/>
            <person name="Johnson J."/>
            <person name="Dandona N."/>
            <person name="Viswanathan L.D."/>
            <person name="Tay A."/>
            <person name="Venter J.C."/>
            <person name="Strausberg R.L."/>
            <person name="Brenner S."/>
        </authorList>
    </citation>
    <scope>NUCLEOTIDE SEQUENCE [LARGE SCALE GENOMIC DNA]</scope>
</reference>
<reference evidence="9" key="4">
    <citation type="submission" date="2025-08" db="UniProtKB">
        <authorList>
            <consortium name="Ensembl"/>
        </authorList>
    </citation>
    <scope>IDENTIFICATION</scope>
</reference>
<gene>
    <name evidence="9" type="primary">ogfod2</name>
</gene>
<dbReference type="Pfam" id="PF25238">
    <property type="entry name" value="OGFOD2-like"/>
    <property type="match status" value="1"/>
</dbReference>
<keyword evidence="10" id="KW-1185">Reference proteome</keyword>
<keyword evidence="2" id="KW-0479">Metal-binding</keyword>
<feature type="region of interest" description="Disordered" evidence="7">
    <location>
        <begin position="1"/>
        <end position="22"/>
    </location>
</feature>
<feature type="compositionally biased region" description="Low complexity" evidence="7">
    <location>
        <begin position="10"/>
        <end position="22"/>
    </location>
</feature>
<dbReference type="GO" id="GO:0051213">
    <property type="term" value="F:dioxygenase activity"/>
    <property type="evidence" value="ECO:0007669"/>
    <property type="project" value="UniProtKB-KW"/>
</dbReference>
<dbReference type="PANTHER" id="PTHR24014:SF4">
    <property type="entry name" value="2-OXOGLUTARATE AND IRON-DEPENDENT OXYGENASE DOMAIN-CONTAINING PROTEIN 2"/>
    <property type="match status" value="1"/>
</dbReference>